<organism evidence="1 2">
    <name type="scientific">Ceratodon purpureus</name>
    <name type="common">Fire moss</name>
    <name type="synonym">Dicranum purpureum</name>
    <dbReference type="NCBI Taxonomy" id="3225"/>
    <lineage>
        <taxon>Eukaryota</taxon>
        <taxon>Viridiplantae</taxon>
        <taxon>Streptophyta</taxon>
        <taxon>Embryophyta</taxon>
        <taxon>Bryophyta</taxon>
        <taxon>Bryophytina</taxon>
        <taxon>Bryopsida</taxon>
        <taxon>Dicranidae</taxon>
        <taxon>Pseudoditrichales</taxon>
        <taxon>Ditrichaceae</taxon>
        <taxon>Ceratodon</taxon>
    </lineage>
</organism>
<protein>
    <submittedName>
        <fullName evidence="1">Uncharacterized protein</fullName>
    </submittedName>
</protein>
<dbReference type="EMBL" id="CM026428">
    <property type="protein sequence ID" value="KAG0566894.1"/>
    <property type="molecule type" value="Genomic_DNA"/>
</dbReference>
<evidence type="ECO:0000313" key="2">
    <source>
        <dbReference type="Proteomes" id="UP000822688"/>
    </source>
</evidence>
<dbReference type="Proteomes" id="UP000822688">
    <property type="component" value="Chromosome 7"/>
</dbReference>
<reference evidence="1" key="1">
    <citation type="submission" date="2020-06" db="EMBL/GenBank/DDBJ databases">
        <title>WGS assembly of Ceratodon purpureus strain R40.</title>
        <authorList>
            <person name="Carey S.B."/>
            <person name="Jenkins J."/>
            <person name="Shu S."/>
            <person name="Lovell J.T."/>
            <person name="Sreedasyam A."/>
            <person name="Maumus F."/>
            <person name="Tiley G.P."/>
            <person name="Fernandez-Pozo N."/>
            <person name="Barry K."/>
            <person name="Chen C."/>
            <person name="Wang M."/>
            <person name="Lipzen A."/>
            <person name="Daum C."/>
            <person name="Saski C.A."/>
            <person name="Payton A.C."/>
            <person name="Mcbreen J.C."/>
            <person name="Conrad R.E."/>
            <person name="Kollar L.M."/>
            <person name="Olsson S."/>
            <person name="Huttunen S."/>
            <person name="Landis J.B."/>
            <person name="Wickett N.J."/>
            <person name="Johnson M.G."/>
            <person name="Rensing S.A."/>
            <person name="Grimwood J."/>
            <person name="Schmutz J."/>
            <person name="Mcdaniel S.F."/>
        </authorList>
    </citation>
    <scope>NUCLEOTIDE SEQUENCE</scope>
    <source>
        <strain evidence="1">R40</strain>
    </source>
</reference>
<evidence type="ECO:0000313" key="1">
    <source>
        <dbReference type="EMBL" id="KAG0566894.1"/>
    </source>
</evidence>
<accession>A0A8T0H973</accession>
<name>A0A8T0H973_CERPU</name>
<proteinExistence type="predicted"/>
<sequence length="146" mass="16392">MLQCIVYTLLSLFDQHNKKDGQLGATGSKTAVQRLPQIESWPWQDSHVVGHASYNNSLETVTQYNIRHLGHRSRYLSSACLAAATDATCGAPTSATDLHSFPSPPWKYFPQQFSAKESFRTSHSLASCRKHVHKDQMFLEFTFCAS</sequence>
<comment type="caution">
    <text evidence="1">The sequence shown here is derived from an EMBL/GenBank/DDBJ whole genome shotgun (WGS) entry which is preliminary data.</text>
</comment>
<dbReference type="AlphaFoldDB" id="A0A8T0H973"/>
<gene>
    <name evidence="1" type="ORF">KC19_7G095900</name>
</gene>
<keyword evidence="2" id="KW-1185">Reference proteome</keyword>